<dbReference type="InterPro" id="IPR012336">
    <property type="entry name" value="Thioredoxin-like_fold"/>
</dbReference>
<dbReference type="EMBL" id="PYGF01000019">
    <property type="protein sequence ID" value="PSK98328.1"/>
    <property type="molecule type" value="Genomic_DNA"/>
</dbReference>
<feature type="chain" id="PRO_5015177059" evidence="1">
    <location>
        <begin position="23"/>
        <end position="522"/>
    </location>
</feature>
<dbReference type="OrthoDB" id="9815205at2"/>
<evidence type="ECO:0000256" key="1">
    <source>
        <dbReference type="SAM" id="SignalP"/>
    </source>
</evidence>
<evidence type="ECO:0000313" key="3">
    <source>
        <dbReference type="EMBL" id="PSK98328.1"/>
    </source>
</evidence>
<dbReference type="Proteomes" id="UP000240708">
    <property type="component" value="Unassembled WGS sequence"/>
</dbReference>
<sequence length="522" mass="60437">MKKLTIPLIYSGMLLMSMPTFGLSNPSDEPIPKRVFIRIEIKKNPFPDSLQVFFWESLLDIPTDLPQAKIQNHFLTSGNMFEGSRESKVLDWTSPPISKSAFLTIKNGRYDLLDKIIIQPGDSVRIGFDLEKGQTLFSGPSAEKFRAQHSLQMSWDEWKFSIDPAMLTSNKRFWASSSKDSIAYYQAIQKKSSVHRSIEPLVSLEDKIKYLDRQLGADYTQHPVWSQLQPFKHLLEKDFFQALQTELMGKILFEPVDLFRKTYEDNPEYLALFHRYFMDSIPVIPSNAVDSPHFLEYLYTQKVVNSAVTKKPFRDLLTFQSQALNDALEVKFISQNFRRFSDSNAQFEKTLARVSDPFLHELIAKMFAAQKIGAPIAKLPLWDYEGNEIFLNDHKGKFLLLSFWLPGCSASESAYRHKVSEVDKQFQFSEKLEVIYVGSSKDHQRWLDLVSQSIYSPSSGVNYRSSQDEQSFLSYYDIRSFPTMMLIDPDGRMVNNGNFLYSTQGLINYLENQIQEYYKHQP</sequence>
<name>A0A2P8DM92_9BACT</name>
<reference evidence="3 4" key="1">
    <citation type="submission" date="2018-03" db="EMBL/GenBank/DDBJ databases">
        <title>Genomic Encyclopedia of Archaeal and Bacterial Type Strains, Phase II (KMG-II): from individual species to whole genera.</title>
        <authorList>
            <person name="Goeker M."/>
        </authorList>
    </citation>
    <scope>NUCLEOTIDE SEQUENCE [LARGE SCALE GENOMIC DNA]</scope>
    <source>
        <strain evidence="3 4">DSM 28057</strain>
    </source>
</reference>
<evidence type="ECO:0000313" key="4">
    <source>
        <dbReference type="Proteomes" id="UP000240708"/>
    </source>
</evidence>
<comment type="caution">
    <text evidence="3">The sequence shown here is derived from an EMBL/GenBank/DDBJ whole genome shotgun (WGS) entry which is preliminary data.</text>
</comment>
<evidence type="ECO:0000259" key="2">
    <source>
        <dbReference type="Pfam" id="PF13905"/>
    </source>
</evidence>
<keyword evidence="4" id="KW-1185">Reference proteome</keyword>
<dbReference type="Pfam" id="PF13905">
    <property type="entry name" value="Thioredoxin_8"/>
    <property type="match status" value="1"/>
</dbReference>
<gene>
    <name evidence="3" type="ORF">CLV48_11927</name>
</gene>
<dbReference type="SUPFAM" id="SSF52833">
    <property type="entry name" value="Thioredoxin-like"/>
    <property type="match status" value="1"/>
</dbReference>
<feature type="domain" description="Thioredoxin-like fold" evidence="2">
    <location>
        <begin position="396"/>
        <end position="492"/>
    </location>
</feature>
<organism evidence="3 4">
    <name type="scientific">Cecembia rubra</name>
    <dbReference type="NCBI Taxonomy" id="1485585"/>
    <lineage>
        <taxon>Bacteria</taxon>
        <taxon>Pseudomonadati</taxon>
        <taxon>Bacteroidota</taxon>
        <taxon>Cytophagia</taxon>
        <taxon>Cytophagales</taxon>
        <taxon>Cyclobacteriaceae</taxon>
        <taxon>Cecembia</taxon>
    </lineage>
</organism>
<protein>
    <submittedName>
        <fullName evidence="3">Peroxiredoxin</fullName>
    </submittedName>
</protein>
<accession>A0A2P8DM92</accession>
<dbReference type="Gene3D" id="3.40.30.10">
    <property type="entry name" value="Glutaredoxin"/>
    <property type="match status" value="1"/>
</dbReference>
<keyword evidence="1" id="KW-0732">Signal</keyword>
<feature type="signal peptide" evidence="1">
    <location>
        <begin position="1"/>
        <end position="22"/>
    </location>
</feature>
<dbReference type="AlphaFoldDB" id="A0A2P8DM92"/>
<proteinExistence type="predicted"/>
<dbReference type="RefSeq" id="WP_106569054.1">
    <property type="nucleotide sequence ID" value="NZ_PYGF01000019.1"/>
</dbReference>
<dbReference type="InterPro" id="IPR036249">
    <property type="entry name" value="Thioredoxin-like_sf"/>
</dbReference>